<dbReference type="Proteomes" id="UP000092462">
    <property type="component" value="Unassembled WGS sequence"/>
</dbReference>
<keyword evidence="2" id="KW-1185">Reference proteome</keyword>
<organism evidence="1 2">
    <name type="scientific">Phlebotomus papatasi</name>
    <name type="common">Sandfly</name>
    <dbReference type="NCBI Taxonomy" id="29031"/>
    <lineage>
        <taxon>Eukaryota</taxon>
        <taxon>Metazoa</taxon>
        <taxon>Ecdysozoa</taxon>
        <taxon>Arthropoda</taxon>
        <taxon>Hexapoda</taxon>
        <taxon>Insecta</taxon>
        <taxon>Pterygota</taxon>
        <taxon>Neoptera</taxon>
        <taxon>Endopterygota</taxon>
        <taxon>Diptera</taxon>
        <taxon>Nematocera</taxon>
        <taxon>Psychodoidea</taxon>
        <taxon>Psychodidae</taxon>
        <taxon>Phlebotomus</taxon>
        <taxon>Phlebotomus</taxon>
    </lineage>
</organism>
<proteinExistence type="predicted"/>
<protein>
    <submittedName>
        <fullName evidence="1">Uncharacterized protein</fullName>
    </submittedName>
</protein>
<name>A0A1B0D8J2_PHLPP</name>
<dbReference type="EMBL" id="AJVK01027478">
    <property type="status" value="NOT_ANNOTATED_CDS"/>
    <property type="molecule type" value="Genomic_DNA"/>
</dbReference>
<evidence type="ECO:0000313" key="2">
    <source>
        <dbReference type="Proteomes" id="UP000092462"/>
    </source>
</evidence>
<evidence type="ECO:0000313" key="1">
    <source>
        <dbReference type="EnsemblMetazoa" id="PPAI003865-PA"/>
    </source>
</evidence>
<dbReference type="Pfam" id="PF03564">
    <property type="entry name" value="DUF1759"/>
    <property type="match status" value="1"/>
</dbReference>
<accession>A0A1B0D8J2</accession>
<dbReference type="InterPro" id="IPR005312">
    <property type="entry name" value="DUF1759"/>
</dbReference>
<dbReference type="VEuPathDB" id="VectorBase:PPAI003865"/>
<sequence length="172" mass="19458">MLNSENFLKTVLGRKDVEEEEEEVDEDDENGDEPSHSPIRKNTHSDTKQSVSNSLDLSNIEKALATLLQHQVNAELRSQSVMEKLGEAVTTSIQPPYDSESRGSSKSKLPNIEIPKFSGNYVDWPPFRDMFINIVHLDRNLSDVQRMHYLVTNVDGNAKKMIKTLKITNANC</sequence>
<dbReference type="EnsemblMetazoa" id="PPAI003865-RA">
    <property type="protein sequence ID" value="PPAI003865-PA"/>
    <property type="gene ID" value="PPAI003865"/>
</dbReference>
<reference evidence="1" key="1">
    <citation type="submission" date="2022-08" db="UniProtKB">
        <authorList>
            <consortium name="EnsemblMetazoa"/>
        </authorList>
    </citation>
    <scope>IDENTIFICATION</scope>
    <source>
        <strain evidence="1">Israel</strain>
    </source>
</reference>
<dbReference type="VEuPathDB" id="VectorBase:PPAPM1_007831"/>
<dbReference type="AlphaFoldDB" id="A0A1B0D8J2"/>